<accession>B6UFS1</accession>
<proteinExistence type="evidence at transcript level"/>
<organism evidence="1">
    <name type="scientific">Zea mays</name>
    <name type="common">Maize</name>
    <dbReference type="NCBI Taxonomy" id="4577"/>
    <lineage>
        <taxon>Eukaryota</taxon>
        <taxon>Viridiplantae</taxon>
        <taxon>Streptophyta</taxon>
        <taxon>Embryophyta</taxon>
        <taxon>Tracheophyta</taxon>
        <taxon>Spermatophyta</taxon>
        <taxon>Magnoliopsida</taxon>
        <taxon>Liliopsida</taxon>
        <taxon>Poales</taxon>
        <taxon>Poaceae</taxon>
        <taxon>PACMAD clade</taxon>
        <taxon>Panicoideae</taxon>
        <taxon>Andropogonodae</taxon>
        <taxon>Andropogoneae</taxon>
        <taxon>Tripsacinae</taxon>
        <taxon>Zea</taxon>
    </lineage>
</organism>
<reference evidence="1" key="1">
    <citation type="journal article" date="2009" name="Plant Mol. Biol.">
        <title>Insights into corn genes derived from large-scale cDNA sequencing.</title>
        <authorList>
            <person name="Alexandrov N.N."/>
            <person name="Brover V.V."/>
            <person name="Freidin S."/>
            <person name="Troukhan M.E."/>
            <person name="Tatarinova T.V."/>
            <person name="Zhang H."/>
            <person name="Swaller T.J."/>
            <person name="Lu Y.P."/>
            <person name="Bouck J."/>
            <person name="Flavell R.B."/>
            <person name="Feldmann K.A."/>
        </authorList>
    </citation>
    <scope>NUCLEOTIDE SEQUENCE</scope>
</reference>
<sequence>MGRAASSWLRYKMAAHACVSTASPPCILLHCYTYRPALFQNKHDACSLLKQVISSSIYMTSDLF</sequence>
<dbReference type="EMBL" id="EU976086">
    <property type="protein sequence ID" value="ACG48204.1"/>
    <property type="molecule type" value="mRNA"/>
</dbReference>
<dbReference type="AlphaFoldDB" id="B6UFS1"/>
<name>B6UFS1_MAIZE</name>
<protein>
    <submittedName>
        <fullName evidence="1">Uncharacterized protein</fullName>
    </submittedName>
</protein>
<evidence type="ECO:0000313" key="1">
    <source>
        <dbReference type="EMBL" id="ACG48204.1"/>
    </source>
</evidence>